<sequence>MAFAAAMVRLRSQAAVARGAINGGSSAVPGSRMAGLGYEDSSVTDATMKTVDAVAVGAVDDQLIGMHVDPAHAGGLLPPDRSHPRHPALRFLDDTWAGAFPSEPRRGPTLTGGCCGGLAAR</sequence>
<reference evidence="1 2" key="1">
    <citation type="journal article" date="2019" name="Int. J. Syst. Evol. Microbiol.">
        <title>The Global Catalogue of Microorganisms (GCM) 10K type strain sequencing project: providing services to taxonomists for standard genome sequencing and annotation.</title>
        <authorList>
            <consortium name="The Broad Institute Genomics Platform"/>
            <consortium name="The Broad Institute Genome Sequencing Center for Infectious Disease"/>
            <person name="Wu L."/>
            <person name="Ma J."/>
        </authorList>
    </citation>
    <scope>NUCLEOTIDE SEQUENCE [LARGE SCALE GENOMIC DNA]</scope>
    <source>
        <strain evidence="1 2">JCM 14560</strain>
    </source>
</reference>
<accession>A0ABN2ZRQ4</accession>
<evidence type="ECO:0000313" key="1">
    <source>
        <dbReference type="EMBL" id="GAA2146491.1"/>
    </source>
</evidence>
<comment type="caution">
    <text evidence="1">The sequence shown here is derived from an EMBL/GenBank/DDBJ whole genome shotgun (WGS) entry which is preliminary data.</text>
</comment>
<organism evidence="1 2">
    <name type="scientific">Kitasatospora kazusensis</name>
    <dbReference type="NCBI Taxonomy" id="407974"/>
    <lineage>
        <taxon>Bacteria</taxon>
        <taxon>Bacillati</taxon>
        <taxon>Actinomycetota</taxon>
        <taxon>Actinomycetes</taxon>
        <taxon>Kitasatosporales</taxon>
        <taxon>Streptomycetaceae</taxon>
        <taxon>Kitasatospora</taxon>
    </lineage>
</organism>
<gene>
    <name evidence="1" type="ORF">GCM10009760_36330</name>
</gene>
<dbReference type="Proteomes" id="UP001422759">
    <property type="component" value="Unassembled WGS sequence"/>
</dbReference>
<protein>
    <submittedName>
        <fullName evidence="1">Uncharacterized protein</fullName>
    </submittedName>
</protein>
<proteinExistence type="predicted"/>
<dbReference type="EMBL" id="BAAANT010000019">
    <property type="protein sequence ID" value="GAA2146491.1"/>
    <property type="molecule type" value="Genomic_DNA"/>
</dbReference>
<name>A0ABN2ZRQ4_9ACTN</name>
<evidence type="ECO:0000313" key="2">
    <source>
        <dbReference type="Proteomes" id="UP001422759"/>
    </source>
</evidence>
<keyword evidence="2" id="KW-1185">Reference proteome</keyword>